<accession>A0ABP9ACG6</accession>
<dbReference type="Proteomes" id="UP001501645">
    <property type="component" value="Unassembled WGS sequence"/>
</dbReference>
<proteinExistence type="predicted"/>
<comment type="caution">
    <text evidence="1">The sequence shown here is derived from an EMBL/GenBank/DDBJ whole genome shotgun (WGS) entry which is preliminary data.</text>
</comment>
<dbReference type="PANTHER" id="PTHR30283">
    <property type="entry name" value="PEROXIDE STRESS RESPONSE PROTEIN YAAA"/>
    <property type="match status" value="1"/>
</dbReference>
<gene>
    <name evidence="1" type="primary">yaaA</name>
    <name evidence="1" type="ORF">GCM10023351_24920</name>
</gene>
<keyword evidence="2" id="KW-1185">Reference proteome</keyword>
<reference evidence="2" key="1">
    <citation type="journal article" date="2019" name="Int. J. Syst. Evol. Microbiol.">
        <title>The Global Catalogue of Microorganisms (GCM) 10K type strain sequencing project: providing services to taxonomists for standard genome sequencing and annotation.</title>
        <authorList>
            <consortium name="The Broad Institute Genomics Platform"/>
            <consortium name="The Broad Institute Genome Sequencing Center for Infectious Disease"/>
            <person name="Wu L."/>
            <person name="Ma J."/>
        </authorList>
    </citation>
    <scope>NUCLEOTIDE SEQUENCE [LARGE SCALE GENOMIC DNA]</scope>
    <source>
        <strain evidence="2">JCM 18537</strain>
    </source>
</reference>
<sequence length="252" mass="26705">MLVLLPPSETKRPDGDPVPLDLSRLRLPSLGQLREQAVAALVALSQDEDEAVRVLKLSVRQRGEVEVNRVLREAPTMPAVDRYTGVLYDALSAGSLDGSARGWLAAHALIQTAPFGPVGAADPLPAYRLSAGGRLPGLPPLRRHWSEATTAALRDAAAGGLVVDLRSKSYVELGPVPDDVPGVYVHVVAEEDGAVRALNHFNKKAKGLLVRRMAETGVQARSVDELLAWARAAGVTLRAGAHPREAVLVAAA</sequence>
<dbReference type="PANTHER" id="PTHR30283:SF4">
    <property type="entry name" value="PEROXIDE STRESS RESISTANCE PROTEIN YAAA"/>
    <property type="match status" value="1"/>
</dbReference>
<dbReference type="RefSeq" id="WP_425562984.1">
    <property type="nucleotide sequence ID" value="NZ_BAABKO010000004.1"/>
</dbReference>
<evidence type="ECO:0000313" key="2">
    <source>
        <dbReference type="Proteomes" id="UP001501645"/>
    </source>
</evidence>
<name>A0ABP9ACG6_9MICO</name>
<dbReference type="EMBL" id="BAABKO010000004">
    <property type="protein sequence ID" value="GAA4778971.1"/>
    <property type="molecule type" value="Genomic_DNA"/>
</dbReference>
<organism evidence="1 2">
    <name type="scientific">Microbacterium gilvum</name>
    <dbReference type="NCBI Taxonomy" id="1336204"/>
    <lineage>
        <taxon>Bacteria</taxon>
        <taxon>Bacillati</taxon>
        <taxon>Actinomycetota</taxon>
        <taxon>Actinomycetes</taxon>
        <taxon>Micrococcales</taxon>
        <taxon>Microbacteriaceae</taxon>
        <taxon>Microbacterium</taxon>
    </lineage>
</organism>
<protein>
    <submittedName>
        <fullName evidence="1">Peroxide stress protein YaaA</fullName>
    </submittedName>
</protein>
<evidence type="ECO:0000313" key="1">
    <source>
        <dbReference type="EMBL" id="GAA4778971.1"/>
    </source>
</evidence>
<dbReference type="InterPro" id="IPR005583">
    <property type="entry name" value="YaaA"/>
</dbReference>
<dbReference type="Pfam" id="PF03883">
    <property type="entry name" value="H2O2_YaaD"/>
    <property type="match status" value="1"/>
</dbReference>